<organism evidence="2 3">
    <name type="scientific">Fusarium pseudoanthophilum</name>
    <dbReference type="NCBI Taxonomy" id="48495"/>
    <lineage>
        <taxon>Eukaryota</taxon>
        <taxon>Fungi</taxon>
        <taxon>Dikarya</taxon>
        <taxon>Ascomycota</taxon>
        <taxon>Pezizomycotina</taxon>
        <taxon>Sordariomycetes</taxon>
        <taxon>Hypocreomycetidae</taxon>
        <taxon>Hypocreales</taxon>
        <taxon>Nectriaceae</taxon>
        <taxon>Fusarium</taxon>
        <taxon>Fusarium fujikuroi species complex</taxon>
    </lineage>
</organism>
<keyword evidence="3" id="KW-1185">Reference proteome</keyword>
<name>A0A8H5KA64_9HYPO</name>
<comment type="caution">
    <text evidence="2">The sequence shown here is derived from an EMBL/GenBank/DDBJ whole genome shotgun (WGS) entry which is preliminary data.</text>
</comment>
<dbReference type="AlphaFoldDB" id="A0A8H5KA64"/>
<reference evidence="2 3" key="1">
    <citation type="submission" date="2020-05" db="EMBL/GenBank/DDBJ databases">
        <title>Identification and distribution of gene clusters putatively required for synthesis of sphingolipid metabolism inhibitors in phylogenetically diverse species of the filamentous fungus Fusarium.</title>
        <authorList>
            <person name="Kim H.-S."/>
            <person name="Busman M."/>
            <person name="Brown D.W."/>
            <person name="Divon H."/>
            <person name="Uhlig S."/>
            <person name="Proctor R.H."/>
        </authorList>
    </citation>
    <scope>NUCLEOTIDE SEQUENCE [LARGE SCALE GENOMIC DNA]</scope>
    <source>
        <strain evidence="2 3">NRRL 25211</strain>
    </source>
</reference>
<sequence>MSRHYPPPRSQRHFREYRCIICNSVLETCRSMRPEIGYALTDNCYNCIYETSYSLATHDEASSQEFLQTMLPVAQVQIANEIAETLDQLAYSSPWSPTTTDAVLEPDDETETQPSLYDETREERDERFHNLRAVQDSRTPTPDYLPAHPFYSPELVLSEQDEVQLELSLSAASELEGYVSAYEFDASFGEASGLNAPEGDARPVDNAPAPHQSRNEQEEGLDIITEL</sequence>
<proteinExistence type="predicted"/>
<dbReference type="EMBL" id="JAAOAR010001136">
    <property type="protein sequence ID" value="KAF5570524.1"/>
    <property type="molecule type" value="Genomic_DNA"/>
</dbReference>
<accession>A0A8H5KA64</accession>
<protein>
    <submittedName>
        <fullName evidence="2">Uncharacterized protein</fullName>
    </submittedName>
</protein>
<feature type="region of interest" description="Disordered" evidence="1">
    <location>
        <begin position="190"/>
        <end position="227"/>
    </location>
</feature>
<dbReference type="Proteomes" id="UP000544095">
    <property type="component" value="Unassembled WGS sequence"/>
</dbReference>
<gene>
    <name evidence="2" type="ORF">FPANT_13737</name>
</gene>
<evidence type="ECO:0000313" key="3">
    <source>
        <dbReference type="Proteomes" id="UP000544095"/>
    </source>
</evidence>
<feature type="compositionally biased region" description="Basic and acidic residues" evidence="1">
    <location>
        <begin position="118"/>
        <end position="129"/>
    </location>
</feature>
<evidence type="ECO:0000313" key="2">
    <source>
        <dbReference type="EMBL" id="KAF5570524.1"/>
    </source>
</evidence>
<feature type="region of interest" description="Disordered" evidence="1">
    <location>
        <begin position="97"/>
        <end position="146"/>
    </location>
</feature>
<evidence type="ECO:0000256" key="1">
    <source>
        <dbReference type="SAM" id="MobiDB-lite"/>
    </source>
</evidence>